<dbReference type="PANTHER" id="PTHR34822">
    <property type="entry name" value="GRPB DOMAIN PROTEIN (AFU_ORTHOLOGUE AFUA_1G01530)"/>
    <property type="match status" value="1"/>
</dbReference>
<proteinExistence type="predicted"/>
<keyword evidence="1" id="KW-0472">Membrane</keyword>
<reference evidence="3" key="1">
    <citation type="journal article" date="2021" name="PeerJ">
        <title>Extensive microbial diversity within the chicken gut microbiome revealed by metagenomics and culture.</title>
        <authorList>
            <person name="Gilroy R."/>
            <person name="Ravi A."/>
            <person name="Getino M."/>
            <person name="Pursley I."/>
            <person name="Horton D.L."/>
            <person name="Alikhan N.F."/>
            <person name="Baker D."/>
            <person name="Gharbi K."/>
            <person name="Hall N."/>
            <person name="Watson M."/>
            <person name="Adriaenssens E.M."/>
            <person name="Foster-Nyarko E."/>
            <person name="Jarju S."/>
            <person name="Secka A."/>
            <person name="Antonio M."/>
            <person name="Oren A."/>
            <person name="Chaudhuri R.R."/>
            <person name="La Ragione R."/>
            <person name="Hildebrand F."/>
            <person name="Pallen M.J."/>
        </authorList>
    </citation>
    <scope>NUCLEOTIDE SEQUENCE</scope>
    <source>
        <strain evidence="3">ChiGjej3B3-11674</strain>
    </source>
</reference>
<evidence type="ECO:0000313" key="4">
    <source>
        <dbReference type="Proteomes" id="UP000823897"/>
    </source>
</evidence>
<gene>
    <name evidence="3" type="ORF">H9911_03230</name>
</gene>
<accession>A0A9D2R6B0</accession>
<comment type="caution">
    <text evidence="3">The sequence shown here is derived from an EMBL/GenBank/DDBJ whole genome shotgun (WGS) entry which is preliminary data.</text>
</comment>
<evidence type="ECO:0000259" key="2">
    <source>
        <dbReference type="Pfam" id="PF26273"/>
    </source>
</evidence>
<protein>
    <submittedName>
        <fullName evidence="3">GrpB family protein</fullName>
    </submittedName>
</protein>
<organism evidence="3 4">
    <name type="scientific">Candidatus Mediterraneibacter tabaqchaliae</name>
    <dbReference type="NCBI Taxonomy" id="2838689"/>
    <lineage>
        <taxon>Bacteria</taxon>
        <taxon>Bacillati</taxon>
        <taxon>Bacillota</taxon>
        <taxon>Clostridia</taxon>
        <taxon>Lachnospirales</taxon>
        <taxon>Lachnospiraceae</taxon>
        <taxon>Mediterraneibacter</taxon>
    </lineage>
</organism>
<reference evidence="3" key="2">
    <citation type="submission" date="2021-04" db="EMBL/GenBank/DDBJ databases">
        <authorList>
            <person name="Gilroy R."/>
        </authorList>
    </citation>
    <scope>NUCLEOTIDE SEQUENCE</scope>
    <source>
        <strain evidence="3">ChiGjej3B3-11674</strain>
    </source>
</reference>
<dbReference type="InterPro" id="IPR007344">
    <property type="entry name" value="GrpB/CoaE"/>
</dbReference>
<dbReference type="InterPro" id="IPR058598">
    <property type="entry name" value="Gly_zipper-like_dom"/>
</dbReference>
<keyword evidence="1" id="KW-0812">Transmembrane</keyword>
<feature type="transmembrane region" description="Helical" evidence="1">
    <location>
        <begin position="176"/>
        <end position="194"/>
    </location>
</feature>
<keyword evidence="1" id="KW-1133">Transmembrane helix</keyword>
<dbReference type="InterPro" id="IPR043519">
    <property type="entry name" value="NT_sf"/>
</dbReference>
<dbReference type="Gene3D" id="3.30.460.10">
    <property type="entry name" value="Beta Polymerase, domain 2"/>
    <property type="match status" value="1"/>
</dbReference>
<dbReference type="Pfam" id="PF26273">
    <property type="entry name" value="Gly_zipper"/>
    <property type="match status" value="1"/>
</dbReference>
<dbReference type="PANTHER" id="PTHR34822:SF1">
    <property type="entry name" value="GRPB FAMILY PROTEIN"/>
    <property type="match status" value="1"/>
</dbReference>
<feature type="domain" description="Glycine zipper-like" evidence="2">
    <location>
        <begin position="179"/>
        <end position="221"/>
    </location>
</feature>
<sequence length="227" mass="25566">MRTIEVVDYRPEWEKMFQEEAKKIQKILGKNCIAIYHIGSTSVKGLAAKPIIDIMPVVRDISLVDAHDPEFRALGYDCRGEFGIPGRRFYAKGGDERTHHIHIFEKSNAAAVNRHLAVRDYLRSHPDTAREYAELKKQLAARYPHDNDGYCDGKEAYMKELEQKALKWQEEQDAQGTILSLGVCLGLCIGAALGMLFDNLAFWLTLGIALGVCFGLGFKRRPPKSGQ</sequence>
<dbReference type="Pfam" id="PF04229">
    <property type="entry name" value="GrpB"/>
    <property type="match status" value="1"/>
</dbReference>
<name>A0A9D2R6B0_9FIRM</name>
<dbReference type="EMBL" id="DWUV01000062">
    <property type="protein sequence ID" value="HJD33541.1"/>
    <property type="molecule type" value="Genomic_DNA"/>
</dbReference>
<feature type="transmembrane region" description="Helical" evidence="1">
    <location>
        <begin position="200"/>
        <end position="218"/>
    </location>
</feature>
<dbReference type="SUPFAM" id="SSF81301">
    <property type="entry name" value="Nucleotidyltransferase"/>
    <property type="match status" value="1"/>
</dbReference>
<evidence type="ECO:0000256" key="1">
    <source>
        <dbReference type="SAM" id="Phobius"/>
    </source>
</evidence>
<evidence type="ECO:0000313" key="3">
    <source>
        <dbReference type="EMBL" id="HJD33541.1"/>
    </source>
</evidence>
<dbReference type="Proteomes" id="UP000823897">
    <property type="component" value="Unassembled WGS sequence"/>
</dbReference>
<dbReference type="AlphaFoldDB" id="A0A9D2R6B0"/>